<keyword evidence="5" id="KW-0479">Metal-binding</keyword>
<reference evidence="11" key="1">
    <citation type="submission" date="2018-05" db="EMBL/GenBank/DDBJ databases">
        <authorList>
            <person name="Lanie J.A."/>
            <person name="Ng W.-L."/>
            <person name="Kazmierczak K.M."/>
            <person name="Andrzejewski T.M."/>
            <person name="Davidsen T.M."/>
            <person name="Wayne K.J."/>
            <person name="Tettelin H."/>
            <person name="Glass J.I."/>
            <person name="Rusch D."/>
            <person name="Podicherti R."/>
            <person name="Tsui H.-C.T."/>
            <person name="Winkler M.E."/>
        </authorList>
    </citation>
    <scope>NUCLEOTIDE SEQUENCE</scope>
</reference>
<dbReference type="NCBIfam" id="NF001299">
    <property type="entry name" value="PRK00241.1"/>
    <property type="match status" value="1"/>
</dbReference>
<keyword evidence="8" id="KW-0520">NAD</keyword>
<dbReference type="InterPro" id="IPR020084">
    <property type="entry name" value="NUDIX_hydrolase_CS"/>
</dbReference>
<dbReference type="InterPro" id="IPR015375">
    <property type="entry name" value="NADH_PPase-like_N"/>
</dbReference>
<comment type="similarity">
    <text evidence="3">Belongs to the Nudix hydrolase family. NudC subfamily.</text>
</comment>
<evidence type="ECO:0000256" key="2">
    <source>
        <dbReference type="ARBA" id="ARBA00001947"/>
    </source>
</evidence>
<evidence type="ECO:0000256" key="8">
    <source>
        <dbReference type="ARBA" id="ARBA00023027"/>
    </source>
</evidence>
<name>A0A382IA80_9ZZZZ</name>
<dbReference type="SUPFAM" id="SSF55811">
    <property type="entry name" value="Nudix"/>
    <property type="match status" value="1"/>
</dbReference>
<dbReference type="PROSITE" id="PS00893">
    <property type="entry name" value="NUDIX_BOX"/>
    <property type="match status" value="1"/>
</dbReference>
<evidence type="ECO:0000259" key="10">
    <source>
        <dbReference type="PROSITE" id="PS51462"/>
    </source>
</evidence>
<dbReference type="InterPro" id="IPR050241">
    <property type="entry name" value="NAD-cap_RNA_hydrolase_NudC"/>
</dbReference>
<comment type="catalytic activity">
    <reaction evidence="9">
        <text>a 5'-end NAD(+)-phospho-ribonucleoside in mRNA + H2O = a 5'-end phospho-adenosine-phospho-ribonucleoside in mRNA + beta-nicotinamide D-ribonucleotide + 2 H(+)</text>
        <dbReference type="Rhea" id="RHEA:60876"/>
        <dbReference type="Rhea" id="RHEA-COMP:15698"/>
        <dbReference type="Rhea" id="RHEA-COMP:15719"/>
        <dbReference type="ChEBI" id="CHEBI:14649"/>
        <dbReference type="ChEBI" id="CHEBI:15377"/>
        <dbReference type="ChEBI" id="CHEBI:15378"/>
        <dbReference type="ChEBI" id="CHEBI:144029"/>
        <dbReference type="ChEBI" id="CHEBI:144051"/>
    </reaction>
    <physiologicalReaction direction="left-to-right" evidence="9">
        <dbReference type="Rhea" id="RHEA:60877"/>
    </physiologicalReaction>
</comment>
<accession>A0A382IA80</accession>
<evidence type="ECO:0000256" key="3">
    <source>
        <dbReference type="ARBA" id="ARBA00009595"/>
    </source>
</evidence>
<comment type="cofactor">
    <cofactor evidence="1">
        <name>Mg(2+)</name>
        <dbReference type="ChEBI" id="CHEBI:18420"/>
    </cofactor>
</comment>
<dbReference type="GO" id="GO:0005829">
    <property type="term" value="C:cytosol"/>
    <property type="evidence" value="ECO:0007669"/>
    <property type="project" value="TreeGrafter"/>
</dbReference>
<dbReference type="GO" id="GO:0046872">
    <property type="term" value="F:metal ion binding"/>
    <property type="evidence" value="ECO:0007669"/>
    <property type="project" value="UniProtKB-KW"/>
</dbReference>
<dbReference type="PROSITE" id="PS51462">
    <property type="entry name" value="NUDIX"/>
    <property type="match status" value="1"/>
</dbReference>
<feature type="domain" description="Nudix hydrolase" evidence="10">
    <location>
        <begin position="163"/>
        <end position="288"/>
    </location>
</feature>
<proteinExistence type="inferred from homology"/>
<dbReference type="InterPro" id="IPR049734">
    <property type="entry name" value="NudC-like_C"/>
</dbReference>
<gene>
    <name evidence="11" type="ORF">METZ01_LOCUS248667</name>
</gene>
<keyword evidence="7" id="KW-0460">Magnesium</keyword>
<evidence type="ECO:0000256" key="6">
    <source>
        <dbReference type="ARBA" id="ARBA00022801"/>
    </source>
</evidence>
<dbReference type="AlphaFoldDB" id="A0A382IA80"/>
<protein>
    <recommendedName>
        <fullName evidence="4">NAD(+) diphosphatase</fullName>
        <ecNumber evidence="4">3.6.1.22</ecNumber>
    </recommendedName>
</protein>
<dbReference type="Gene3D" id="3.90.79.10">
    <property type="entry name" value="Nucleoside Triphosphate Pyrophosphohydrolase"/>
    <property type="match status" value="1"/>
</dbReference>
<dbReference type="EC" id="3.6.1.22" evidence="4"/>
<comment type="cofactor">
    <cofactor evidence="2">
        <name>Zn(2+)</name>
        <dbReference type="ChEBI" id="CHEBI:29105"/>
    </cofactor>
</comment>
<dbReference type="PANTHER" id="PTHR42904">
    <property type="entry name" value="NUDIX HYDROLASE, NUDC SUBFAMILY"/>
    <property type="match status" value="1"/>
</dbReference>
<dbReference type="GO" id="GO:0035529">
    <property type="term" value="F:NADH pyrophosphatase activity"/>
    <property type="evidence" value="ECO:0007669"/>
    <property type="project" value="TreeGrafter"/>
</dbReference>
<evidence type="ECO:0000256" key="4">
    <source>
        <dbReference type="ARBA" id="ARBA00012381"/>
    </source>
</evidence>
<feature type="non-terminal residue" evidence="11">
    <location>
        <position position="1"/>
    </location>
</feature>
<dbReference type="PANTHER" id="PTHR42904:SF6">
    <property type="entry name" value="NAD-CAPPED RNA HYDROLASE NUDT12"/>
    <property type="match status" value="1"/>
</dbReference>
<evidence type="ECO:0000256" key="1">
    <source>
        <dbReference type="ARBA" id="ARBA00001946"/>
    </source>
</evidence>
<dbReference type="GO" id="GO:0006742">
    <property type="term" value="P:NADP+ catabolic process"/>
    <property type="evidence" value="ECO:0007669"/>
    <property type="project" value="TreeGrafter"/>
</dbReference>
<dbReference type="Pfam" id="PF09296">
    <property type="entry name" value="NUDIX-like"/>
    <property type="match status" value="1"/>
</dbReference>
<evidence type="ECO:0000313" key="11">
    <source>
        <dbReference type="EMBL" id="SVB95813.1"/>
    </source>
</evidence>
<dbReference type="EMBL" id="UINC01065786">
    <property type="protein sequence ID" value="SVB95813.1"/>
    <property type="molecule type" value="Genomic_DNA"/>
</dbReference>
<dbReference type="Pfam" id="PF00293">
    <property type="entry name" value="NUDIX"/>
    <property type="match status" value="1"/>
</dbReference>
<dbReference type="InterPro" id="IPR000086">
    <property type="entry name" value="NUDIX_hydrolase_dom"/>
</dbReference>
<keyword evidence="6" id="KW-0378">Hydrolase</keyword>
<organism evidence="11">
    <name type="scientific">marine metagenome</name>
    <dbReference type="NCBI Taxonomy" id="408172"/>
    <lineage>
        <taxon>unclassified sequences</taxon>
        <taxon>metagenomes</taxon>
        <taxon>ecological metagenomes</taxon>
    </lineage>
</organism>
<dbReference type="Gene3D" id="3.90.79.20">
    <property type="match status" value="1"/>
</dbReference>
<dbReference type="GO" id="GO:0019677">
    <property type="term" value="P:NAD+ catabolic process"/>
    <property type="evidence" value="ECO:0007669"/>
    <property type="project" value="TreeGrafter"/>
</dbReference>
<evidence type="ECO:0000256" key="7">
    <source>
        <dbReference type="ARBA" id="ARBA00022842"/>
    </source>
</evidence>
<evidence type="ECO:0000256" key="9">
    <source>
        <dbReference type="ARBA" id="ARBA00023679"/>
    </source>
</evidence>
<sequence length="312" mass="35017">VETIRTFFSGNPIERCSKLRTDSGDLSRAYRDPDTRFLPVWQSRCLVTKQHAVLLGRHELAAYTHGPEDVIFLGRLGERFIFALALPDQAVPSSIEQAEFVEVRKLIGQLDETDAGLLAYARAMVNWQQNHAHCGVCGTSNQAIEGGFIMQCEDTKCAQRFFPRLDPAIIVLVHDRERCLLGRQPSWPEDRFSTIAGFVEPGESLEDAVRREVAEETNIKVGDCQYLASQPWPFPSALMIGFHAKANTHSIRLNDAELAEARWISHEQIVNREVLLPPSASVAYRLIEAWFNTSSDQSLGALMPAGSTWRPR</sequence>
<dbReference type="CDD" id="cd03429">
    <property type="entry name" value="NUDIX_NADH_pyrophosphatase_Nudt13"/>
    <property type="match status" value="1"/>
</dbReference>
<dbReference type="InterPro" id="IPR015797">
    <property type="entry name" value="NUDIX_hydrolase-like_dom_sf"/>
</dbReference>
<evidence type="ECO:0000256" key="5">
    <source>
        <dbReference type="ARBA" id="ARBA00022723"/>
    </source>
</evidence>